<dbReference type="InterPro" id="IPR039430">
    <property type="entry name" value="Thymidylate_kin-like_dom"/>
</dbReference>
<dbReference type="GO" id="GO:0006227">
    <property type="term" value="P:dUDP biosynthetic process"/>
    <property type="evidence" value="ECO:0007669"/>
    <property type="project" value="TreeGrafter"/>
</dbReference>
<organism evidence="13 14">
    <name type="scientific">Bacillus cereus</name>
    <dbReference type="NCBI Taxonomy" id="1396"/>
    <lineage>
        <taxon>Bacteria</taxon>
        <taxon>Bacillati</taxon>
        <taxon>Bacillota</taxon>
        <taxon>Bacilli</taxon>
        <taxon>Bacillales</taxon>
        <taxon>Bacillaceae</taxon>
        <taxon>Bacillus</taxon>
        <taxon>Bacillus cereus group</taxon>
    </lineage>
</organism>
<dbReference type="InterPro" id="IPR018094">
    <property type="entry name" value="Thymidylate_kinase"/>
</dbReference>
<dbReference type="PROSITE" id="PS01331">
    <property type="entry name" value="THYMIDYLATE_KINASE"/>
    <property type="match status" value="1"/>
</dbReference>
<dbReference type="GO" id="GO:0005524">
    <property type="term" value="F:ATP binding"/>
    <property type="evidence" value="ECO:0007669"/>
    <property type="project" value="UniProtKB-UniRule"/>
</dbReference>
<dbReference type="CDD" id="cd01672">
    <property type="entry name" value="TMPK"/>
    <property type="match status" value="1"/>
</dbReference>
<evidence type="ECO:0000313" key="13">
    <source>
        <dbReference type="EMBL" id="KXY51452.1"/>
    </source>
</evidence>
<dbReference type="InterPro" id="IPR027417">
    <property type="entry name" value="P-loop_NTPase"/>
</dbReference>
<keyword evidence="7 11" id="KW-0418">Kinase</keyword>
<evidence type="ECO:0000256" key="11">
    <source>
        <dbReference type="HAMAP-Rule" id="MF_00165"/>
    </source>
</evidence>
<keyword evidence="8 11" id="KW-0067">ATP-binding</keyword>
<dbReference type="GO" id="GO:0005829">
    <property type="term" value="C:cytosol"/>
    <property type="evidence" value="ECO:0007669"/>
    <property type="project" value="TreeGrafter"/>
</dbReference>
<comment type="caution">
    <text evidence="13">The sequence shown here is derived from an EMBL/GenBank/DDBJ whole genome shotgun (WGS) entry which is preliminary data.</text>
</comment>
<evidence type="ECO:0000313" key="14">
    <source>
        <dbReference type="Proteomes" id="UP000075476"/>
    </source>
</evidence>
<name>A0A9X0SPP6_BACCE</name>
<dbReference type="GO" id="GO:0006233">
    <property type="term" value="P:dTDP biosynthetic process"/>
    <property type="evidence" value="ECO:0007669"/>
    <property type="project" value="InterPro"/>
</dbReference>
<keyword evidence="6 11" id="KW-0547">Nucleotide-binding</keyword>
<evidence type="ECO:0000256" key="3">
    <source>
        <dbReference type="ARBA" id="ARBA00017144"/>
    </source>
</evidence>
<evidence type="ECO:0000256" key="4">
    <source>
        <dbReference type="ARBA" id="ARBA00022679"/>
    </source>
</evidence>
<dbReference type="AlphaFoldDB" id="A0A9X0SPP6"/>
<sequence>MRTSGLFISIEGGEGSGKSALIQGLALYLEEQGMECLTSREPGGVKVAEEIRELIMENEMDAITEALLFASARREHFKNKISPALTEGKIVICDRFVDSSIVYQGYVQGIGMDNVLSINSQALEGLVMPHLTLYLDVEPTIALNRIAQNNRETNRFDEKSMEFHKKVREGYLLIEEKYSNRIKKVDASLSKEEVLQQSIEYIKNIL</sequence>
<feature type="binding site" evidence="11">
    <location>
        <begin position="12"/>
        <end position="19"/>
    </location>
    <ligand>
        <name>ATP</name>
        <dbReference type="ChEBI" id="CHEBI:30616"/>
    </ligand>
</feature>
<evidence type="ECO:0000256" key="9">
    <source>
        <dbReference type="ARBA" id="ARBA00048743"/>
    </source>
</evidence>
<dbReference type="EC" id="2.7.4.9" evidence="2 11"/>
<dbReference type="EMBL" id="LOMO01000001">
    <property type="protein sequence ID" value="KXY51452.1"/>
    <property type="molecule type" value="Genomic_DNA"/>
</dbReference>
<keyword evidence="5 11" id="KW-0545">Nucleotide biosynthesis</keyword>
<dbReference type="RefSeq" id="WP_061662782.1">
    <property type="nucleotide sequence ID" value="NZ_LOMO01000001.1"/>
</dbReference>
<dbReference type="NCBIfam" id="TIGR00041">
    <property type="entry name" value="DTMP_kinase"/>
    <property type="match status" value="1"/>
</dbReference>
<evidence type="ECO:0000256" key="8">
    <source>
        <dbReference type="ARBA" id="ARBA00022840"/>
    </source>
</evidence>
<gene>
    <name evidence="11" type="primary">tmk</name>
    <name evidence="13" type="ORF">AT268_33820</name>
</gene>
<dbReference type="PANTHER" id="PTHR10344:SF4">
    <property type="entry name" value="UMP-CMP KINASE 2, MITOCHONDRIAL"/>
    <property type="match status" value="1"/>
</dbReference>
<evidence type="ECO:0000256" key="10">
    <source>
        <dbReference type="ARBA" id="ARBA00057735"/>
    </source>
</evidence>
<feature type="domain" description="Thymidylate kinase-like" evidence="12">
    <location>
        <begin position="10"/>
        <end position="197"/>
    </location>
</feature>
<dbReference type="GO" id="GO:0006235">
    <property type="term" value="P:dTTP biosynthetic process"/>
    <property type="evidence" value="ECO:0007669"/>
    <property type="project" value="UniProtKB-UniRule"/>
</dbReference>
<dbReference type="Pfam" id="PF02223">
    <property type="entry name" value="Thymidylate_kin"/>
    <property type="match status" value="1"/>
</dbReference>
<evidence type="ECO:0000256" key="5">
    <source>
        <dbReference type="ARBA" id="ARBA00022727"/>
    </source>
</evidence>
<comment type="catalytic activity">
    <reaction evidence="9 11">
        <text>dTMP + ATP = dTDP + ADP</text>
        <dbReference type="Rhea" id="RHEA:13517"/>
        <dbReference type="ChEBI" id="CHEBI:30616"/>
        <dbReference type="ChEBI" id="CHEBI:58369"/>
        <dbReference type="ChEBI" id="CHEBI:63528"/>
        <dbReference type="ChEBI" id="CHEBI:456216"/>
        <dbReference type="EC" id="2.7.4.9"/>
    </reaction>
</comment>
<dbReference type="Proteomes" id="UP000075476">
    <property type="component" value="Unassembled WGS sequence"/>
</dbReference>
<evidence type="ECO:0000256" key="2">
    <source>
        <dbReference type="ARBA" id="ARBA00012980"/>
    </source>
</evidence>
<dbReference type="Gene3D" id="3.40.50.300">
    <property type="entry name" value="P-loop containing nucleotide triphosphate hydrolases"/>
    <property type="match status" value="1"/>
</dbReference>
<accession>A0A9X0SPP6</accession>
<proteinExistence type="inferred from homology"/>
<protein>
    <recommendedName>
        <fullName evidence="3 11">Thymidylate kinase</fullName>
        <ecNumber evidence="2 11">2.7.4.9</ecNumber>
    </recommendedName>
    <alternativeName>
        <fullName evidence="11">dTMP kinase</fullName>
    </alternativeName>
</protein>
<reference evidence="13 14" key="1">
    <citation type="submission" date="2015-12" db="EMBL/GenBank/DDBJ databases">
        <title>Bacillus cereus Group isolate.</title>
        <authorList>
            <person name="Kovac J."/>
        </authorList>
    </citation>
    <scope>NUCLEOTIDE SEQUENCE [LARGE SCALE GENOMIC DNA]</scope>
    <source>
        <strain evidence="13 14">FSL K6-0073</strain>
    </source>
</reference>
<dbReference type="PANTHER" id="PTHR10344">
    <property type="entry name" value="THYMIDYLATE KINASE"/>
    <property type="match status" value="1"/>
</dbReference>
<evidence type="ECO:0000256" key="1">
    <source>
        <dbReference type="ARBA" id="ARBA00009776"/>
    </source>
</evidence>
<comment type="function">
    <text evidence="10 11">Phosphorylation of dTMP to form dTDP in both de novo and salvage pathways of dTTP synthesis.</text>
</comment>
<keyword evidence="4 11" id="KW-0808">Transferase</keyword>
<dbReference type="FunFam" id="3.40.50.300:FF:000225">
    <property type="entry name" value="Thymidylate kinase"/>
    <property type="match status" value="1"/>
</dbReference>
<dbReference type="HAMAP" id="MF_00165">
    <property type="entry name" value="Thymidylate_kinase"/>
    <property type="match status" value="1"/>
</dbReference>
<dbReference type="InterPro" id="IPR018095">
    <property type="entry name" value="Thymidylate_kin_CS"/>
</dbReference>
<dbReference type="GO" id="GO:0004798">
    <property type="term" value="F:dTMP kinase activity"/>
    <property type="evidence" value="ECO:0007669"/>
    <property type="project" value="UniProtKB-UniRule"/>
</dbReference>
<dbReference type="SUPFAM" id="SSF52540">
    <property type="entry name" value="P-loop containing nucleoside triphosphate hydrolases"/>
    <property type="match status" value="1"/>
</dbReference>
<evidence type="ECO:0000259" key="12">
    <source>
        <dbReference type="Pfam" id="PF02223"/>
    </source>
</evidence>
<evidence type="ECO:0000256" key="7">
    <source>
        <dbReference type="ARBA" id="ARBA00022777"/>
    </source>
</evidence>
<evidence type="ECO:0000256" key="6">
    <source>
        <dbReference type="ARBA" id="ARBA00022741"/>
    </source>
</evidence>
<comment type="similarity">
    <text evidence="1 11">Belongs to the thymidylate kinase family.</text>
</comment>